<organism evidence="2 3">
    <name type="scientific">Colletotrichum sojae</name>
    <dbReference type="NCBI Taxonomy" id="2175907"/>
    <lineage>
        <taxon>Eukaryota</taxon>
        <taxon>Fungi</taxon>
        <taxon>Dikarya</taxon>
        <taxon>Ascomycota</taxon>
        <taxon>Pezizomycotina</taxon>
        <taxon>Sordariomycetes</taxon>
        <taxon>Hypocreomycetidae</taxon>
        <taxon>Glomerellales</taxon>
        <taxon>Glomerellaceae</taxon>
        <taxon>Colletotrichum</taxon>
        <taxon>Colletotrichum orchidearum species complex</taxon>
    </lineage>
</organism>
<dbReference type="EMBL" id="WIGN01000575">
    <property type="protein sequence ID" value="KAF6788148.1"/>
    <property type="molecule type" value="Genomic_DNA"/>
</dbReference>
<evidence type="ECO:0000313" key="3">
    <source>
        <dbReference type="Proteomes" id="UP000652219"/>
    </source>
</evidence>
<evidence type="ECO:0000256" key="1">
    <source>
        <dbReference type="SAM" id="SignalP"/>
    </source>
</evidence>
<gene>
    <name evidence="2" type="ORF">CSOJ01_15092</name>
</gene>
<feature type="chain" id="PRO_5034765774" evidence="1">
    <location>
        <begin position="21"/>
        <end position="90"/>
    </location>
</feature>
<protein>
    <submittedName>
        <fullName evidence="2">Uncharacterized protein</fullName>
    </submittedName>
</protein>
<dbReference type="Proteomes" id="UP000652219">
    <property type="component" value="Unassembled WGS sequence"/>
</dbReference>
<feature type="signal peptide" evidence="1">
    <location>
        <begin position="1"/>
        <end position="20"/>
    </location>
</feature>
<reference evidence="2 3" key="1">
    <citation type="journal article" date="2020" name="Phytopathology">
        <title>Genome Sequence Resources of Colletotrichum truncatum, C. plurivorum, C. musicola, and C. sojae: Four Species Pathogenic to Soybean (Glycine max).</title>
        <authorList>
            <person name="Rogerio F."/>
            <person name="Boufleur T.R."/>
            <person name="Ciampi-Guillardi M."/>
            <person name="Sukno S.A."/>
            <person name="Thon M.R."/>
            <person name="Massola Junior N.S."/>
            <person name="Baroncelli R."/>
        </authorList>
    </citation>
    <scope>NUCLEOTIDE SEQUENCE [LARGE SCALE GENOMIC DNA]</scope>
    <source>
        <strain evidence="2 3">LFN0009</strain>
    </source>
</reference>
<dbReference type="AlphaFoldDB" id="A0A8H6INT9"/>
<comment type="caution">
    <text evidence="2">The sequence shown here is derived from an EMBL/GenBank/DDBJ whole genome shotgun (WGS) entry which is preliminary data.</text>
</comment>
<proteinExistence type="predicted"/>
<name>A0A8H6INT9_9PEZI</name>
<keyword evidence="1" id="KW-0732">Signal</keyword>
<accession>A0A8H6INT9</accession>
<evidence type="ECO:0000313" key="2">
    <source>
        <dbReference type="EMBL" id="KAF6788148.1"/>
    </source>
</evidence>
<sequence>MRSSVAVVGTLLSLTASVFGQDTFQTFFCKDLDGRTAPSDNFCKAVKGAVLPSVGFCCIRASDFDKIQSLSKGCAANGLTLGKNQTPCSP</sequence>
<keyword evidence="3" id="KW-1185">Reference proteome</keyword>